<protein>
    <recommendedName>
        <fullName evidence="5">Endopeptidase S2P</fullName>
    </recommendedName>
</protein>
<dbReference type="GO" id="GO:0012505">
    <property type="term" value="C:endomembrane system"/>
    <property type="evidence" value="ECO:0007669"/>
    <property type="project" value="UniProtKB-SubCell"/>
</dbReference>
<dbReference type="PRINTS" id="PR01000">
    <property type="entry name" value="SREBPS2PTASE"/>
</dbReference>
<dbReference type="Pfam" id="PF02163">
    <property type="entry name" value="Peptidase_M50"/>
    <property type="match status" value="1"/>
</dbReference>
<dbReference type="STRING" id="685588.A0A067SRF1"/>
<keyword evidence="4 6" id="KW-0472">Membrane</keyword>
<proteinExistence type="predicted"/>
<name>A0A067SRF1_GALM3</name>
<dbReference type="EMBL" id="KL142398">
    <property type="protein sequence ID" value="KDR70284.1"/>
    <property type="molecule type" value="Genomic_DNA"/>
</dbReference>
<dbReference type="Proteomes" id="UP000027222">
    <property type="component" value="Unassembled WGS sequence"/>
</dbReference>
<dbReference type="OrthoDB" id="7694678at2759"/>
<evidence type="ECO:0000256" key="2">
    <source>
        <dbReference type="ARBA" id="ARBA00022692"/>
    </source>
</evidence>
<feature type="transmembrane region" description="Helical" evidence="6">
    <location>
        <begin position="6"/>
        <end position="24"/>
    </location>
</feature>
<dbReference type="GO" id="GO:0031293">
    <property type="term" value="P:membrane protein intracellular domain proteolysis"/>
    <property type="evidence" value="ECO:0007669"/>
    <property type="project" value="TreeGrafter"/>
</dbReference>
<accession>A0A067SRF1</accession>
<evidence type="ECO:0000313" key="9">
    <source>
        <dbReference type="Proteomes" id="UP000027222"/>
    </source>
</evidence>
<feature type="transmembrane region" description="Helical" evidence="6">
    <location>
        <begin position="87"/>
        <end position="110"/>
    </location>
</feature>
<feature type="domain" description="Peptidase M50" evidence="7">
    <location>
        <begin position="177"/>
        <end position="256"/>
    </location>
</feature>
<dbReference type="HOGENOM" id="CLU_021808_0_0_1"/>
<evidence type="ECO:0000256" key="3">
    <source>
        <dbReference type="ARBA" id="ARBA00022989"/>
    </source>
</evidence>
<keyword evidence="2 6" id="KW-0812">Transmembrane</keyword>
<sequence>MTVASAALVLTGIWCSIYLLHYAWSRKGSTSLLPTILGSNTRRSATNVSLKALQLRVSTTRWNTYHDSLSTLLERRGRRNANIFLRWFYNIGSVLSAIGMLAALGGLVWMCGDSAQRILQKLSLREAGNPSNAHHLVRRMLENTMNSTPLRTLPSRFSNITPIIPGVTVPISDLPIIVLAVFLSQIVHELGHAIAAARESLPMITAGVSFTVCIPAAFVSFPVAGMKSLAAQARSRVTAAGPFHNLAFWCFLALITRLEVVNIVSFVSGYRNISNTGKIVVAVSVDSPLSLHLSAGSIITKLDDKSLASSTDIWTEYLMGPTEDLNRGWCVQRTVLDKSDACCSLINNKVSPFACFVSQDHSEQGCIDPVPIMTKHDGHGRCTTPNDCPSESVCAFPHKESQLMRLTVRPSILELEETVVLWNGPRIEVWEEVQVGNWLPRIWFLPLWFSPLLTRFWEYVGRVLPLRVC</sequence>
<comment type="subcellular location">
    <subcellularLocation>
        <location evidence="1">Endomembrane system</location>
        <topology evidence="1">Multi-pass membrane protein</topology>
    </subcellularLocation>
</comment>
<dbReference type="AlphaFoldDB" id="A0A067SRF1"/>
<organism evidence="8 9">
    <name type="scientific">Galerina marginata (strain CBS 339.88)</name>
    <dbReference type="NCBI Taxonomy" id="685588"/>
    <lineage>
        <taxon>Eukaryota</taxon>
        <taxon>Fungi</taxon>
        <taxon>Dikarya</taxon>
        <taxon>Basidiomycota</taxon>
        <taxon>Agaricomycotina</taxon>
        <taxon>Agaricomycetes</taxon>
        <taxon>Agaricomycetidae</taxon>
        <taxon>Agaricales</taxon>
        <taxon>Agaricineae</taxon>
        <taxon>Strophariaceae</taxon>
        <taxon>Galerina</taxon>
    </lineage>
</organism>
<dbReference type="InterPro" id="IPR008915">
    <property type="entry name" value="Peptidase_M50"/>
</dbReference>
<evidence type="ECO:0000256" key="6">
    <source>
        <dbReference type="SAM" id="Phobius"/>
    </source>
</evidence>
<feature type="transmembrane region" description="Helical" evidence="6">
    <location>
        <begin position="246"/>
        <end position="268"/>
    </location>
</feature>
<dbReference type="GO" id="GO:0004222">
    <property type="term" value="F:metalloendopeptidase activity"/>
    <property type="evidence" value="ECO:0007669"/>
    <property type="project" value="InterPro"/>
</dbReference>
<dbReference type="InterPro" id="IPR001193">
    <property type="entry name" value="MBTPS2"/>
</dbReference>
<evidence type="ECO:0000313" key="8">
    <source>
        <dbReference type="EMBL" id="KDR70284.1"/>
    </source>
</evidence>
<evidence type="ECO:0000256" key="1">
    <source>
        <dbReference type="ARBA" id="ARBA00004127"/>
    </source>
</evidence>
<evidence type="ECO:0000256" key="5">
    <source>
        <dbReference type="ARBA" id="ARBA00032658"/>
    </source>
</evidence>
<gene>
    <name evidence="8" type="ORF">GALMADRAFT_255189</name>
</gene>
<reference evidence="9" key="1">
    <citation type="journal article" date="2014" name="Proc. Natl. Acad. Sci. U.S.A.">
        <title>Extensive sampling of basidiomycete genomes demonstrates inadequacy of the white-rot/brown-rot paradigm for wood decay fungi.</title>
        <authorList>
            <person name="Riley R."/>
            <person name="Salamov A.A."/>
            <person name="Brown D.W."/>
            <person name="Nagy L.G."/>
            <person name="Floudas D."/>
            <person name="Held B.W."/>
            <person name="Levasseur A."/>
            <person name="Lombard V."/>
            <person name="Morin E."/>
            <person name="Otillar R."/>
            <person name="Lindquist E.A."/>
            <person name="Sun H."/>
            <person name="LaButti K.M."/>
            <person name="Schmutz J."/>
            <person name="Jabbour D."/>
            <person name="Luo H."/>
            <person name="Baker S.E."/>
            <person name="Pisabarro A.G."/>
            <person name="Walton J.D."/>
            <person name="Blanchette R.A."/>
            <person name="Henrissat B."/>
            <person name="Martin F."/>
            <person name="Cullen D."/>
            <person name="Hibbett D.S."/>
            <person name="Grigoriev I.V."/>
        </authorList>
    </citation>
    <scope>NUCLEOTIDE SEQUENCE [LARGE SCALE GENOMIC DNA]</scope>
    <source>
        <strain evidence="9">CBS 339.88</strain>
    </source>
</reference>
<keyword evidence="3 6" id="KW-1133">Transmembrane helix</keyword>
<dbReference type="GO" id="GO:0005737">
    <property type="term" value="C:cytoplasm"/>
    <property type="evidence" value="ECO:0007669"/>
    <property type="project" value="TreeGrafter"/>
</dbReference>
<dbReference type="GO" id="GO:0016020">
    <property type="term" value="C:membrane"/>
    <property type="evidence" value="ECO:0007669"/>
    <property type="project" value="InterPro"/>
</dbReference>
<feature type="transmembrane region" description="Helical" evidence="6">
    <location>
        <begin position="204"/>
        <end position="226"/>
    </location>
</feature>
<dbReference type="GO" id="GO:1905897">
    <property type="term" value="P:regulation of response to endoplasmic reticulum stress"/>
    <property type="evidence" value="ECO:0007669"/>
    <property type="project" value="TreeGrafter"/>
</dbReference>
<dbReference type="PANTHER" id="PTHR13325:SF3">
    <property type="entry name" value="MEMBRANE-BOUND TRANSCRIPTION FACTOR SITE-2 PROTEASE"/>
    <property type="match status" value="1"/>
</dbReference>
<evidence type="ECO:0000259" key="7">
    <source>
        <dbReference type="Pfam" id="PF02163"/>
    </source>
</evidence>
<evidence type="ECO:0000256" key="4">
    <source>
        <dbReference type="ARBA" id="ARBA00023136"/>
    </source>
</evidence>
<feature type="transmembrane region" description="Helical" evidence="6">
    <location>
        <begin position="163"/>
        <end position="183"/>
    </location>
</feature>
<keyword evidence="9" id="KW-1185">Reference proteome</keyword>
<dbReference type="PANTHER" id="PTHR13325">
    <property type="entry name" value="PROTEASE M50 MEMBRANE-BOUND TRANSCRIPTION FACTOR SITE 2 PROTEASE"/>
    <property type="match status" value="1"/>
</dbReference>